<keyword evidence="1" id="KW-1133">Transmembrane helix</keyword>
<keyword evidence="1" id="KW-0472">Membrane</keyword>
<reference evidence="3" key="1">
    <citation type="journal article" date="2019" name="Int. J. Syst. Evol. Microbiol.">
        <title>The Global Catalogue of Microorganisms (GCM) 10K type strain sequencing project: providing services to taxonomists for standard genome sequencing and annotation.</title>
        <authorList>
            <consortium name="The Broad Institute Genomics Platform"/>
            <consortium name="The Broad Institute Genome Sequencing Center for Infectious Disease"/>
            <person name="Wu L."/>
            <person name="Ma J."/>
        </authorList>
    </citation>
    <scope>NUCLEOTIDE SEQUENCE [LARGE SCALE GENOMIC DNA]</scope>
    <source>
        <strain evidence="3">CGMCC 1.10106</strain>
    </source>
</reference>
<sequence>MTEQPNDKPKAIFEDTVRAVGEDVVEALDSAVDFTSKAIGGDNGNTLVGGAAVGALAAIVLPFSILTGALVGAGYAAFRKMNK</sequence>
<comment type="caution">
    <text evidence="2">The sequence shown here is derived from an EMBL/GenBank/DDBJ whole genome shotgun (WGS) entry which is preliminary data.</text>
</comment>
<dbReference type="Proteomes" id="UP000618591">
    <property type="component" value="Unassembled WGS sequence"/>
</dbReference>
<gene>
    <name evidence="2" type="ORF">GCM10011395_21680</name>
</gene>
<evidence type="ECO:0000256" key="1">
    <source>
        <dbReference type="SAM" id="Phobius"/>
    </source>
</evidence>
<evidence type="ECO:0000313" key="2">
    <source>
        <dbReference type="EMBL" id="GGA50991.1"/>
    </source>
</evidence>
<organism evidence="2 3">
    <name type="scientific">Sphingomonas psychrolutea</name>
    <dbReference type="NCBI Taxonomy" id="1259676"/>
    <lineage>
        <taxon>Bacteria</taxon>
        <taxon>Pseudomonadati</taxon>
        <taxon>Pseudomonadota</taxon>
        <taxon>Alphaproteobacteria</taxon>
        <taxon>Sphingomonadales</taxon>
        <taxon>Sphingomonadaceae</taxon>
        <taxon>Sphingomonas</taxon>
    </lineage>
</organism>
<proteinExistence type="predicted"/>
<keyword evidence="1" id="KW-0812">Transmembrane</keyword>
<dbReference type="RefSeq" id="WP_188447344.1">
    <property type="nucleotide sequence ID" value="NZ_BMDW01000012.1"/>
</dbReference>
<accession>A0ABQ1GWS0</accession>
<dbReference type="EMBL" id="BMDW01000012">
    <property type="protein sequence ID" value="GGA50991.1"/>
    <property type="molecule type" value="Genomic_DNA"/>
</dbReference>
<feature type="transmembrane region" description="Helical" evidence="1">
    <location>
        <begin position="51"/>
        <end position="78"/>
    </location>
</feature>
<keyword evidence="3" id="KW-1185">Reference proteome</keyword>
<name>A0ABQ1GWS0_9SPHN</name>
<protein>
    <submittedName>
        <fullName evidence="2">Uncharacterized protein</fullName>
    </submittedName>
</protein>
<evidence type="ECO:0000313" key="3">
    <source>
        <dbReference type="Proteomes" id="UP000618591"/>
    </source>
</evidence>